<dbReference type="Proteomes" id="UP001186974">
    <property type="component" value="Unassembled WGS sequence"/>
</dbReference>
<dbReference type="EMBL" id="JAWDJW010000893">
    <property type="protein sequence ID" value="KAK3079837.1"/>
    <property type="molecule type" value="Genomic_DNA"/>
</dbReference>
<evidence type="ECO:0000313" key="1">
    <source>
        <dbReference type="EMBL" id="KAK3079837.1"/>
    </source>
</evidence>
<gene>
    <name evidence="1" type="ORF">LTS18_003775</name>
</gene>
<comment type="caution">
    <text evidence="1">The sequence shown here is derived from an EMBL/GenBank/DDBJ whole genome shotgun (WGS) entry which is preliminary data.</text>
</comment>
<accession>A0ACC3DST8</accession>
<keyword evidence="2" id="KW-1185">Reference proteome</keyword>
<sequence length="225" mass="25288">RLLLLPGELRNKIIAYLLEGITISITSPNQLAILLICKQLHGEYWHLAFSMTTWRITNLINRSLNVRLDSLGCSFEKRGAITSLSIDLRDPTHDPYFGYQRVNGLGEPYSAISWGSNIRRITFTGCSELSDIIKRSKVPYVSVVAQAEGLYSTMRSLPKFRNHHVIAKRGHSPRTRGRPLVLQKHTRASPAQSRHSGFICVCYDEAARETRGLRLWEGGESAIGA</sequence>
<proteinExistence type="predicted"/>
<protein>
    <submittedName>
        <fullName evidence="1">Uncharacterized protein</fullName>
    </submittedName>
</protein>
<name>A0ACC3DST8_9PEZI</name>
<evidence type="ECO:0000313" key="2">
    <source>
        <dbReference type="Proteomes" id="UP001186974"/>
    </source>
</evidence>
<feature type="non-terminal residue" evidence="1">
    <location>
        <position position="1"/>
    </location>
</feature>
<reference evidence="1" key="1">
    <citation type="submission" date="2024-09" db="EMBL/GenBank/DDBJ databases">
        <title>Black Yeasts Isolated from many extreme environments.</title>
        <authorList>
            <person name="Coleine C."/>
            <person name="Stajich J.E."/>
            <person name="Selbmann L."/>
        </authorList>
    </citation>
    <scope>NUCLEOTIDE SEQUENCE</scope>
    <source>
        <strain evidence="1">CCFEE 5737</strain>
    </source>
</reference>
<organism evidence="1 2">
    <name type="scientific">Coniosporium uncinatum</name>
    <dbReference type="NCBI Taxonomy" id="93489"/>
    <lineage>
        <taxon>Eukaryota</taxon>
        <taxon>Fungi</taxon>
        <taxon>Dikarya</taxon>
        <taxon>Ascomycota</taxon>
        <taxon>Pezizomycotina</taxon>
        <taxon>Dothideomycetes</taxon>
        <taxon>Dothideomycetes incertae sedis</taxon>
        <taxon>Coniosporium</taxon>
    </lineage>
</organism>